<name>A0A3S5EP68_9BACT</name>
<dbReference type="KEGG" id="poc:NCTC13071_00756"/>
<dbReference type="EMBL" id="LR134384">
    <property type="protein sequence ID" value="VEH14773.1"/>
    <property type="molecule type" value="Genomic_DNA"/>
</dbReference>
<accession>A0A3S5EP68</accession>
<protein>
    <submittedName>
        <fullName evidence="1">Uncharacterized protein</fullName>
    </submittedName>
</protein>
<gene>
    <name evidence="1" type="ORF">NCTC13071_00756</name>
</gene>
<sequence>MYGKLPNKMGSLNKNESVSKWSYKITMPKIHFRSYIHNQMQRIDKDIVKCPQIVSADNLSNTKKEERITLHLLMEFAREELSLIKYKTKRRKIIKVHLSLCFVIKYTFSTP</sequence>
<dbReference type="Proteomes" id="UP000274578">
    <property type="component" value="Chromosome 1"/>
</dbReference>
<proteinExistence type="predicted"/>
<dbReference type="AlphaFoldDB" id="A0A3S5EP68"/>
<organism evidence="1 2">
    <name type="scientific">Segatella oris</name>
    <dbReference type="NCBI Taxonomy" id="28135"/>
    <lineage>
        <taxon>Bacteria</taxon>
        <taxon>Pseudomonadati</taxon>
        <taxon>Bacteroidota</taxon>
        <taxon>Bacteroidia</taxon>
        <taxon>Bacteroidales</taxon>
        <taxon>Prevotellaceae</taxon>
        <taxon>Segatella</taxon>
    </lineage>
</organism>
<reference evidence="1 2" key="1">
    <citation type="submission" date="2018-12" db="EMBL/GenBank/DDBJ databases">
        <authorList>
            <consortium name="Pathogen Informatics"/>
        </authorList>
    </citation>
    <scope>NUCLEOTIDE SEQUENCE [LARGE SCALE GENOMIC DNA]</scope>
    <source>
        <strain evidence="1 2">NCTC13071</strain>
    </source>
</reference>
<evidence type="ECO:0000313" key="2">
    <source>
        <dbReference type="Proteomes" id="UP000274578"/>
    </source>
</evidence>
<evidence type="ECO:0000313" key="1">
    <source>
        <dbReference type="EMBL" id="VEH14773.1"/>
    </source>
</evidence>